<keyword evidence="3" id="KW-0812">Transmembrane</keyword>
<dbReference type="EMBL" id="LK932408">
    <property type="protein sequence ID" value="CDS88883.1"/>
    <property type="molecule type" value="Genomic_DNA"/>
</dbReference>
<feature type="active site" description="Acyl-thioester intermediate" evidence="2">
    <location>
        <position position="209"/>
    </location>
</feature>
<evidence type="ECO:0000256" key="3">
    <source>
        <dbReference type="SAM" id="Phobius"/>
    </source>
</evidence>
<dbReference type="InterPro" id="IPR005754">
    <property type="entry name" value="Sortase"/>
</dbReference>
<evidence type="ECO:0000256" key="2">
    <source>
        <dbReference type="PIRSR" id="PIRSR605754-1"/>
    </source>
</evidence>
<proteinExistence type="predicted"/>
<name>A0A069ALI6_CLODI</name>
<evidence type="ECO:0000256" key="1">
    <source>
        <dbReference type="ARBA" id="ARBA00022801"/>
    </source>
</evidence>
<dbReference type="InterPro" id="IPR023365">
    <property type="entry name" value="Sortase_dom-sf"/>
</dbReference>
<dbReference type="CDD" id="cd05826">
    <property type="entry name" value="Sortase_B"/>
    <property type="match status" value="1"/>
</dbReference>
<reference evidence="6" key="1">
    <citation type="submission" date="2014-07" db="EMBL/GenBank/DDBJ databases">
        <authorList>
            <person name="Monot Marc"/>
        </authorList>
    </citation>
    <scope>NUCLEOTIDE SEQUENCE</scope>
    <source>
        <strain evidence="6">7032989</strain>
        <strain evidence="5">7032994</strain>
    </source>
</reference>
<accession>A0A069ALI6</accession>
<dbReference type="InterPro" id="IPR009835">
    <property type="entry name" value="SrtB"/>
</dbReference>
<evidence type="ECO:0000313" key="6">
    <source>
        <dbReference type="EMBL" id="CDT03358.1"/>
    </source>
</evidence>
<keyword evidence="3" id="KW-1133">Transmembrane helix</keyword>
<dbReference type="SUPFAM" id="SSF63817">
    <property type="entry name" value="Sortase"/>
    <property type="match status" value="1"/>
</dbReference>
<dbReference type="Gene3D" id="2.40.260.10">
    <property type="entry name" value="Sortase"/>
    <property type="match status" value="1"/>
</dbReference>
<dbReference type="GO" id="GO:0016787">
    <property type="term" value="F:hydrolase activity"/>
    <property type="evidence" value="ECO:0007669"/>
    <property type="project" value="UniProtKB-KW"/>
</dbReference>
<evidence type="ECO:0000313" key="4">
    <source>
        <dbReference type="EMBL" id="CDS88320.1"/>
    </source>
</evidence>
<dbReference type="EMBL" id="LK932905">
    <property type="protein sequence ID" value="CDT03358.1"/>
    <property type="molecule type" value="Genomic_DNA"/>
</dbReference>
<dbReference type="NCBIfam" id="TIGR03064">
    <property type="entry name" value="sortase_srtB"/>
    <property type="match status" value="1"/>
</dbReference>
<sequence length="225" mass="26736">MKKLYRIVINIILVLVILYSGFNIYSKLTKYNHDTKISSELQKKEYKKEDLSKINSDFKFWLSVENTNINYPVVQSKDNSYYLDKDFYKKDSISATLFMDYRNKSIDDKNIIIYGHNMKNKTMFNNLNKFKDADFFKKNNKIKITLNGKEFLYDVFSAYIVESDYDYLKTNFNNESDYQNYINDITSKSLYKSPIKVNSNDKIVTLSTCTYEFDDARMVIHGRLI</sequence>
<protein>
    <submittedName>
        <fullName evidence="6">Putative peptidase C60B, sortase B</fullName>
    </submittedName>
</protein>
<evidence type="ECO:0000313" key="5">
    <source>
        <dbReference type="EMBL" id="CDS88883.1"/>
    </source>
</evidence>
<dbReference type="AlphaFoldDB" id="A0A069ALI6"/>
<feature type="transmembrane region" description="Helical" evidence="3">
    <location>
        <begin position="7"/>
        <end position="25"/>
    </location>
</feature>
<organism evidence="6">
    <name type="scientific">Clostridioides difficile</name>
    <name type="common">Peptoclostridium difficile</name>
    <dbReference type="NCBI Taxonomy" id="1496"/>
    <lineage>
        <taxon>Bacteria</taxon>
        <taxon>Bacillati</taxon>
        <taxon>Bacillota</taxon>
        <taxon>Clostridia</taxon>
        <taxon>Peptostreptococcales</taxon>
        <taxon>Peptostreptococcaceae</taxon>
        <taxon>Clostridioides</taxon>
    </lineage>
</organism>
<dbReference type="RefSeq" id="WP_208919610.1">
    <property type="nucleotide sequence ID" value="NZ_LK932408.1"/>
</dbReference>
<keyword evidence="3" id="KW-0472">Membrane</keyword>
<keyword evidence="1" id="KW-0378">Hydrolase</keyword>
<feature type="active site" description="Proton donor/acceptor" evidence="2">
    <location>
        <position position="116"/>
    </location>
</feature>
<dbReference type="EMBL" id="LK932522">
    <property type="protein sequence ID" value="CDS88320.1"/>
    <property type="molecule type" value="Genomic_DNA"/>
</dbReference>
<dbReference type="Pfam" id="PF04203">
    <property type="entry name" value="Sortase"/>
    <property type="match status" value="1"/>
</dbReference>
<gene>
    <name evidence="6" type="ORF">BN1095_250001</name>
    <name evidence="4" type="ORF">BN1096_680039</name>
    <name evidence="5" type="ORF">BN1097_690028</name>
</gene>